<keyword evidence="5 6" id="KW-0472">Membrane</keyword>
<dbReference type="PANTHER" id="PTHR31113:SF2">
    <property type="entry name" value="OS04G0423200 PROTEIN"/>
    <property type="match status" value="1"/>
</dbReference>
<keyword evidence="4 6" id="KW-1133">Transmembrane helix</keyword>
<evidence type="ECO:0000256" key="5">
    <source>
        <dbReference type="ARBA" id="ARBA00023136"/>
    </source>
</evidence>
<protein>
    <recommendedName>
        <fullName evidence="9">Transmembrane protein</fullName>
    </recommendedName>
</protein>
<gene>
    <name evidence="7" type="ORF">Acr_04g0003950</name>
</gene>
<dbReference type="InterPro" id="IPR007749">
    <property type="entry name" value="DUF677"/>
</dbReference>
<sequence>MWAKLRASKNNKDGNKSRNACSSLNVNEEYLCALRTKSYVDFFNKTQFLVNEPPSPSSIAPHRFSEILLEPGQETITTILGLPILSKNLDLKALLFEYFDISAEASKICTHLLKSIHQIQSHQKFIQKVFDMMDGDSNDKTGSIISELHSSVILNDPSFAFNEQDFGLIRDKYSSLLHHLKSKRKNVARKIKLINMFNKASGVCVTAACGLVAMAAIVVATHTLTALVMGPAILSLPLKPLKKRILGVWILRNGFLRKVEKQLDAAAKGTYILNRDFDIMSRLVSRLHDEIEHNKMMIRLCLERREDRFSLQVLRELKRSDVGFRKQVEELEEHVYLCLVTINRARALVVKDISTSCVEALVK</sequence>
<dbReference type="Proteomes" id="UP000585474">
    <property type="component" value="Unassembled WGS sequence"/>
</dbReference>
<keyword evidence="3 6" id="KW-0812">Transmembrane</keyword>
<evidence type="ECO:0000256" key="6">
    <source>
        <dbReference type="SAM" id="Phobius"/>
    </source>
</evidence>
<evidence type="ECO:0000256" key="1">
    <source>
        <dbReference type="ARBA" id="ARBA00004370"/>
    </source>
</evidence>
<evidence type="ECO:0000313" key="7">
    <source>
        <dbReference type="EMBL" id="GFY85657.1"/>
    </source>
</evidence>
<proteinExistence type="inferred from homology"/>
<dbReference type="PANTHER" id="PTHR31113">
    <property type="entry name" value="UPF0496 PROTEIN 3-RELATED"/>
    <property type="match status" value="1"/>
</dbReference>
<organism evidence="7 8">
    <name type="scientific">Actinidia rufa</name>
    <dbReference type="NCBI Taxonomy" id="165716"/>
    <lineage>
        <taxon>Eukaryota</taxon>
        <taxon>Viridiplantae</taxon>
        <taxon>Streptophyta</taxon>
        <taxon>Embryophyta</taxon>
        <taxon>Tracheophyta</taxon>
        <taxon>Spermatophyta</taxon>
        <taxon>Magnoliopsida</taxon>
        <taxon>eudicotyledons</taxon>
        <taxon>Gunneridae</taxon>
        <taxon>Pentapetalae</taxon>
        <taxon>asterids</taxon>
        <taxon>Ericales</taxon>
        <taxon>Actinidiaceae</taxon>
        <taxon>Actinidia</taxon>
    </lineage>
</organism>
<feature type="transmembrane region" description="Helical" evidence="6">
    <location>
        <begin position="211"/>
        <end position="234"/>
    </location>
</feature>
<evidence type="ECO:0000256" key="4">
    <source>
        <dbReference type="ARBA" id="ARBA00022989"/>
    </source>
</evidence>
<dbReference type="EMBL" id="BJWL01000004">
    <property type="protein sequence ID" value="GFY85657.1"/>
    <property type="molecule type" value="Genomic_DNA"/>
</dbReference>
<keyword evidence="8" id="KW-1185">Reference proteome</keyword>
<reference evidence="7 8" key="1">
    <citation type="submission" date="2019-07" db="EMBL/GenBank/DDBJ databases">
        <title>De Novo Assembly of kiwifruit Actinidia rufa.</title>
        <authorList>
            <person name="Sugita-Konishi S."/>
            <person name="Sato K."/>
            <person name="Mori E."/>
            <person name="Abe Y."/>
            <person name="Kisaki G."/>
            <person name="Hamano K."/>
            <person name="Suezawa K."/>
            <person name="Otani M."/>
            <person name="Fukuda T."/>
            <person name="Manabe T."/>
            <person name="Gomi K."/>
            <person name="Tabuchi M."/>
            <person name="Akimitsu K."/>
            <person name="Kataoka I."/>
        </authorList>
    </citation>
    <scope>NUCLEOTIDE SEQUENCE [LARGE SCALE GENOMIC DNA]</scope>
    <source>
        <strain evidence="8">cv. Fuchu</strain>
    </source>
</reference>
<evidence type="ECO:0000256" key="2">
    <source>
        <dbReference type="ARBA" id="ARBA00009074"/>
    </source>
</evidence>
<accession>A0A7J0EJ36</accession>
<dbReference type="GO" id="GO:0016020">
    <property type="term" value="C:membrane"/>
    <property type="evidence" value="ECO:0007669"/>
    <property type="project" value="UniProtKB-SubCell"/>
</dbReference>
<dbReference type="OrthoDB" id="776561at2759"/>
<evidence type="ECO:0008006" key="9">
    <source>
        <dbReference type="Google" id="ProtNLM"/>
    </source>
</evidence>
<comment type="caution">
    <text evidence="7">The sequence shown here is derived from an EMBL/GenBank/DDBJ whole genome shotgun (WGS) entry which is preliminary data.</text>
</comment>
<name>A0A7J0EJ36_9ERIC</name>
<comment type="similarity">
    <text evidence="2">Belongs to the UPF0496 family.</text>
</comment>
<dbReference type="AlphaFoldDB" id="A0A7J0EJ36"/>
<dbReference type="Pfam" id="PF05055">
    <property type="entry name" value="DUF677"/>
    <property type="match status" value="1"/>
</dbReference>
<evidence type="ECO:0000256" key="3">
    <source>
        <dbReference type="ARBA" id="ARBA00022692"/>
    </source>
</evidence>
<evidence type="ECO:0000313" key="8">
    <source>
        <dbReference type="Proteomes" id="UP000585474"/>
    </source>
</evidence>
<comment type="subcellular location">
    <subcellularLocation>
        <location evidence="1">Membrane</location>
    </subcellularLocation>
</comment>